<feature type="non-terminal residue" evidence="2">
    <location>
        <position position="163"/>
    </location>
</feature>
<dbReference type="EMBL" id="SNRW01000561">
    <property type="protein sequence ID" value="KAA6400441.1"/>
    <property type="molecule type" value="Genomic_DNA"/>
</dbReference>
<keyword evidence="1" id="KW-0812">Transmembrane</keyword>
<organism evidence="2 3">
    <name type="scientific">Streblomastix strix</name>
    <dbReference type="NCBI Taxonomy" id="222440"/>
    <lineage>
        <taxon>Eukaryota</taxon>
        <taxon>Metamonada</taxon>
        <taxon>Preaxostyla</taxon>
        <taxon>Oxymonadida</taxon>
        <taxon>Streblomastigidae</taxon>
        <taxon>Streblomastix</taxon>
    </lineage>
</organism>
<gene>
    <name evidence="2" type="ORF">EZS28_004028</name>
</gene>
<evidence type="ECO:0000313" key="3">
    <source>
        <dbReference type="Proteomes" id="UP000324800"/>
    </source>
</evidence>
<accession>A0A5J4WZT0</accession>
<reference evidence="2 3" key="1">
    <citation type="submission" date="2019-03" db="EMBL/GenBank/DDBJ databases">
        <title>Single cell metagenomics reveals metabolic interactions within the superorganism composed of flagellate Streblomastix strix and complex community of Bacteroidetes bacteria on its surface.</title>
        <authorList>
            <person name="Treitli S.C."/>
            <person name="Kolisko M."/>
            <person name="Husnik F."/>
            <person name="Keeling P."/>
            <person name="Hampl V."/>
        </authorList>
    </citation>
    <scope>NUCLEOTIDE SEQUENCE [LARGE SCALE GENOMIC DNA]</scope>
    <source>
        <strain evidence="2">ST1C</strain>
    </source>
</reference>
<protein>
    <submittedName>
        <fullName evidence="2">Uncharacterized protein</fullName>
    </submittedName>
</protein>
<comment type="caution">
    <text evidence="2">The sequence shown here is derived from an EMBL/GenBank/DDBJ whole genome shotgun (WGS) entry which is preliminary data.</text>
</comment>
<feature type="transmembrane region" description="Helical" evidence="1">
    <location>
        <begin position="99"/>
        <end position="120"/>
    </location>
</feature>
<proteinExistence type="predicted"/>
<feature type="transmembrane region" description="Helical" evidence="1">
    <location>
        <begin position="12"/>
        <end position="30"/>
    </location>
</feature>
<dbReference type="AlphaFoldDB" id="A0A5J4WZT0"/>
<evidence type="ECO:0000256" key="1">
    <source>
        <dbReference type="SAM" id="Phobius"/>
    </source>
</evidence>
<keyword evidence="1" id="KW-0472">Membrane</keyword>
<name>A0A5J4WZT0_9EUKA</name>
<feature type="transmembrane region" description="Helical" evidence="1">
    <location>
        <begin position="69"/>
        <end position="87"/>
    </location>
</feature>
<sequence length="163" mass="18812">MTILPKSKLGAILVLVFIYIATISLSIFFFKFITLKFELKGLNAFFSADIFATLLLWLIGVVVGNPCVFDLQWSIIPPVFLFSFYLYNGRVNKLEIEDIWFIGTVLFWAVRLTFNCLVNWGGFDHIDWRIINFKNKGALAWFFINLTSIHLIPTLITFTSMLP</sequence>
<dbReference type="Proteomes" id="UP000324800">
    <property type="component" value="Unassembled WGS sequence"/>
</dbReference>
<feature type="transmembrane region" description="Helical" evidence="1">
    <location>
        <begin position="140"/>
        <end position="162"/>
    </location>
</feature>
<evidence type="ECO:0000313" key="2">
    <source>
        <dbReference type="EMBL" id="KAA6400441.1"/>
    </source>
</evidence>
<keyword evidence="1" id="KW-1133">Transmembrane helix</keyword>
<feature type="transmembrane region" description="Helical" evidence="1">
    <location>
        <begin position="42"/>
        <end position="63"/>
    </location>
</feature>